<proteinExistence type="predicted"/>
<evidence type="ECO:0000313" key="2">
    <source>
        <dbReference type="EMBL" id="TQV92832.1"/>
    </source>
</evidence>
<keyword evidence="3" id="KW-1185">Reference proteome</keyword>
<keyword evidence="1" id="KW-1133">Transmembrane helix</keyword>
<gene>
    <name evidence="2" type="ORF">IF1G_08756</name>
</gene>
<protein>
    <submittedName>
        <fullName evidence="2">Uncharacterized protein</fullName>
    </submittedName>
</protein>
<organism evidence="2 3">
    <name type="scientific">Cordyceps javanica</name>
    <dbReference type="NCBI Taxonomy" id="43265"/>
    <lineage>
        <taxon>Eukaryota</taxon>
        <taxon>Fungi</taxon>
        <taxon>Dikarya</taxon>
        <taxon>Ascomycota</taxon>
        <taxon>Pezizomycotina</taxon>
        <taxon>Sordariomycetes</taxon>
        <taxon>Hypocreomycetidae</taxon>
        <taxon>Hypocreales</taxon>
        <taxon>Cordycipitaceae</taxon>
        <taxon>Cordyceps</taxon>
    </lineage>
</organism>
<dbReference type="Proteomes" id="UP000315783">
    <property type="component" value="Unassembled WGS sequence"/>
</dbReference>
<keyword evidence="1" id="KW-0812">Transmembrane</keyword>
<dbReference type="AlphaFoldDB" id="A0A545UTP0"/>
<comment type="caution">
    <text evidence="2">The sequence shown here is derived from an EMBL/GenBank/DDBJ whole genome shotgun (WGS) entry which is preliminary data.</text>
</comment>
<dbReference type="EMBL" id="SPUK01000014">
    <property type="protein sequence ID" value="TQV92832.1"/>
    <property type="molecule type" value="Genomic_DNA"/>
</dbReference>
<evidence type="ECO:0000313" key="3">
    <source>
        <dbReference type="Proteomes" id="UP000315783"/>
    </source>
</evidence>
<evidence type="ECO:0000256" key="1">
    <source>
        <dbReference type="SAM" id="Phobius"/>
    </source>
</evidence>
<sequence length="86" mass="9686">MPEMKRNKITTDLALLFTSHWHAIGPQIIQGNSPLAGSICYSFFAPAFFDRMFESMSLLFFFGPCLVPFRLGLGLLPLLPPPRLSR</sequence>
<name>A0A545UTP0_9HYPO</name>
<keyword evidence="1" id="KW-0472">Membrane</keyword>
<reference evidence="2 3" key="1">
    <citation type="journal article" date="2019" name="Appl. Microbiol. Biotechnol.">
        <title>Genome sequence of Isaria javanica and comparative genome analysis insights into family S53 peptidase evolution in fungal entomopathogens.</title>
        <authorList>
            <person name="Lin R."/>
            <person name="Zhang X."/>
            <person name="Xin B."/>
            <person name="Zou M."/>
            <person name="Gao Y."/>
            <person name="Qin F."/>
            <person name="Hu Q."/>
            <person name="Xie B."/>
            <person name="Cheng X."/>
        </authorList>
    </citation>
    <scope>NUCLEOTIDE SEQUENCE [LARGE SCALE GENOMIC DNA]</scope>
    <source>
        <strain evidence="2 3">IJ1G</strain>
    </source>
</reference>
<accession>A0A545UTP0</accession>
<feature type="transmembrane region" description="Helical" evidence="1">
    <location>
        <begin position="58"/>
        <end position="79"/>
    </location>
</feature>